<reference evidence="1 2" key="1">
    <citation type="submission" date="2015-09" db="EMBL/GenBank/DDBJ databases">
        <authorList>
            <consortium name="Pathogen Informatics"/>
        </authorList>
    </citation>
    <scope>NUCLEOTIDE SEQUENCE [LARGE SCALE GENOMIC DNA]</scope>
    <source>
        <strain evidence="1 2">2789STDY5834875</strain>
    </source>
</reference>
<dbReference type="AlphaFoldDB" id="A0A174YKD5"/>
<dbReference type="Proteomes" id="UP000095621">
    <property type="component" value="Unassembled WGS sequence"/>
</dbReference>
<proteinExistence type="predicted"/>
<evidence type="ECO:0000313" key="2">
    <source>
        <dbReference type="Proteomes" id="UP000095621"/>
    </source>
</evidence>
<evidence type="ECO:0000313" key="1">
    <source>
        <dbReference type="EMBL" id="CUQ75595.1"/>
    </source>
</evidence>
<dbReference type="RefSeq" id="WP_055214548.1">
    <property type="nucleotide sequence ID" value="NZ_CZBU01000001.1"/>
</dbReference>
<protein>
    <submittedName>
        <fullName evidence="1">Uncharacterized protein</fullName>
    </submittedName>
</protein>
<gene>
    <name evidence="1" type="ORF">ERS852490_00602</name>
</gene>
<dbReference type="EMBL" id="CZBU01000001">
    <property type="protein sequence ID" value="CUQ75595.1"/>
    <property type="molecule type" value="Genomic_DNA"/>
</dbReference>
<organism evidence="1 2">
    <name type="scientific">Lachnospira eligens</name>
    <dbReference type="NCBI Taxonomy" id="39485"/>
    <lineage>
        <taxon>Bacteria</taxon>
        <taxon>Bacillati</taxon>
        <taxon>Bacillota</taxon>
        <taxon>Clostridia</taxon>
        <taxon>Lachnospirales</taxon>
        <taxon>Lachnospiraceae</taxon>
        <taxon>Lachnospira</taxon>
    </lineage>
</organism>
<name>A0A174YKD5_9FIRM</name>
<accession>A0A174YKD5</accession>
<dbReference type="OrthoDB" id="9861820at2"/>
<sequence>MKRRNQYISQLGVLRRIYGGNFVTEKKLYRIRQRYRYGFDYRDIFNMDMSFAEWLYSHMRMYKDNSVHDDTMTTVTFDGKEYTIQEAVDWIIENTGEFIRYGYYLDTHFDYITRYPLIGKMMSKFNPAVRTYLQEYEWLEDNEGQITDNFIKSGRLFIEIMQYCWL</sequence>